<proteinExistence type="predicted"/>
<dbReference type="Gene3D" id="3.10.129.140">
    <property type="entry name" value="Helicobacter TNF-alpha-Inducing protein"/>
    <property type="match status" value="1"/>
</dbReference>
<accession>V8CII2</accession>
<feature type="signal peptide" evidence="1">
    <location>
        <begin position="1"/>
        <end position="22"/>
    </location>
</feature>
<reference evidence="2 3" key="1">
    <citation type="submission" date="2013-10" db="EMBL/GenBank/DDBJ databases">
        <title>The Genome Sequence of Helicobacter canis NCTC 12740.</title>
        <authorList>
            <consortium name="The Broad Institute Genomics Platform"/>
            <person name="Earl A."/>
            <person name="Fox J.G."/>
            <person name="Shen Z."/>
            <person name="Young S.K."/>
            <person name="Zeng Q."/>
            <person name="Gargeya S."/>
            <person name="Fitzgerald M."/>
            <person name="Abouelleil A."/>
            <person name="Alvarado L."/>
            <person name="Chapman S.B."/>
            <person name="Gainer-Dewar J."/>
            <person name="Goldberg J."/>
            <person name="Griggs A."/>
            <person name="Gujja S."/>
            <person name="Hansen M."/>
            <person name="Howarth C."/>
            <person name="Imamovic A."/>
            <person name="Ireland A."/>
            <person name="Larimer J."/>
            <person name="McCowan C."/>
            <person name="Murphy C."/>
            <person name="Pearson M."/>
            <person name="Poon T.W."/>
            <person name="Priest M."/>
            <person name="Roberts A."/>
            <person name="Saif S."/>
            <person name="Shea T."/>
            <person name="Sykes S."/>
            <person name="Wortman J."/>
            <person name="Nusbaum C."/>
            <person name="Birren B."/>
        </authorList>
    </citation>
    <scope>NUCLEOTIDE SEQUENCE [LARGE SCALE GENOMIC DNA]</scope>
    <source>
        <strain evidence="2 3">NCTC 12740</strain>
    </source>
</reference>
<dbReference type="EMBL" id="AZJJ01000002">
    <property type="protein sequence ID" value="ETD26887.1"/>
    <property type="molecule type" value="Genomic_DNA"/>
</dbReference>
<dbReference type="RefSeq" id="WP_023930258.1">
    <property type="nucleotide sequence ID" value="NZ_KI669458.1"/>
</dbReference>
<comment type="caution">
    <text evidence="2">The sequence shown here is derived from an EMBL/GenBank/DDBJ whole genome shotgun (WGS) entry which is preliminary data.</text>
</comment>
<dbReference type="Proteomes" id="UP000018688">
    <property type="component" value="Unassembled WGS sequence"/>
</dbReference>
<evidence type="ECO:0000313" key="2">
    <source>
        <dbReference type="EMBL" id="ETD26887.1"/>
    </source>
</evidence>
<dbReference type="OrthoDB" id="5323896at2"/>
<dbReference type="PATRIC" id="fig|1357399.3.peg.1343"/>
<name>V8CII2_9HELI</name>
<sequence>MKKIVKNVVLAGVVALAGAAMVGCSGGGIGKVAQEKHGLKGAPAWVLGKSGSVGDFEAVGSAPIVGGDLDFARQEAMAAARQSMILKIYAYVDSKYEKTIQTHSELADNKMNHQRVTNSLNQLKQGAANKLPGTSQKEAFVSEKDEYWVLLQMDKNAEEKYRKYIDTATDSMLQSILTAPSN</sequence>
<keyword evidence="3" id="KW-1185">Reference proteome</keyword>
<evidence type="ECO:0008006" key="4">
    <source>
        <dbReference type="Google" id="ProtNLM"/>
    </source>
</evidence>
<dbReference type="HOGENOM" id="CLU_1432749_0_0_7"/>
<evidence type="ECO:0000313" key="3">
    <source>
        <dbReference type="Proteomes" id="UP000018688"/>
    </source>
</evidence>
<dbReference type="AlphaFoldDB" id="V8CII2"/>
<evidence type="ECO:0000256" key="1">
    <source>
        <dbReference type="SAM" id="SignalP"/>
    </source>
</evidence>
<feature type="chain" id="PRO_5004767633" description="Lipoprotein" evidence="1">
    <location>
        <begin position="23"/>
        <end position="182"/>
    </location>
</feature>
<dbReference type="PROSITE" id="PS51257">
    <property type="entry name" value="PROKAR_LIPOPROTEIN"/>
    <property type="match status" value="1"/>
</dbReference>
<organism evidence="2 3">
    <name type="scientific">Helicobacter canis NCTC 12740</name>
    <dbReference type="NCBI Taxonomy" id="1357399"/>
    <lineage>
        <taxon>Bacteria</taxon>
        <taxon>Pseudomonadati</taxon>
        <taxon>Campylobacterota</taxon>
        <taxon>Epsilonproteobacteria</taxon>
        <taxon>Campylobacterales</taxon>
        <taxon>Helicobacteraceae</taxon>
        <taxon>Helicobacter</taxon>
    </lineage>
</organism>
<keyword evidence="1" id="KW-0732">Signal</keyword>
<protein>
    <recommendedName>
        <fullName evidence="4">Lipoprotein</fullName>
    </recommendedName>
</protein>
<dbReference type="STRING" id="1357399.HMPREF2087_01281"/>
<gene>
    <name evidence="2" type="ORF">HMPREF2087_01281</name>
</gene>